<proteinExistence type="predicted"/>
<dbReference type="SMART" id="SM00460">
    <property type="entry name" value="TGc"/>
    <property type="match status" value="1"/>
</dbReference>
<dbReference type="RefSeq" id="WP_379787104.1">
    <property type="nucleotide sequence ID" value="NZ_JBHSHL010000003.1"/>
</dbReference>
<evidence type="ECO:0000313" key="3">
    <source>
        <dbReference type="EMBL" id="MFC4803657.1"/>
    </source>
</evidence>
<evidence type="ECO:0000256" key="1">
    <source>
        <dbReference type="ARBA" id="ARBA00022737"/>
    </source>
</evidence>
<reference evidence="4" key="1">
    <citation type="journal article" date="2019" name="Int. J. Syst. Evol. Microbiol.">
        <title>The Global Catalogue of Microorganisms (GCM) 10K type strain sequencing project: providing services to taxonomists for standard genome sequencing and annotation.</title>
        <authorList>
            <consortium name="The Broad Institute Genomics Platform"/>
            <consortium name="The Broad Institute Genome Sequencing Center for Infectious Disease"/>
            <person name="Wu L."/>
            <person name="Ma J."/>
        </authorList>
    </citation>
    <scope>NUCLEOTIDE SEQUENCE [LARGE SCALE GENOMIC DNA]</scope>
    <source>
        <strain evidence="4">CCUG 46385</strain>
    </source>
</reference>
<keyword evidence="1" id="KW-0677">Repeat</keyword>
<dbReference type="Pfam" id="PF01841">
    <property type="entry name" value="Transglut_core"/>
    <property type="match status" value="1"/>
</dbReference>
<dbReference type="EMBL" id="JBHSHL010000003">
    <property type="protein sequence ID" value="MFC4803657.1"/>
    <property type="molecule type" value="Genomic_DNA"/>
</dbReference>
<dbReference type="InterPro" id="IPR002931">
    <property type="entry name" value="Transglutaminase-like"/>
</dbReference>
<dbReference type="Gene3D" id="3.10.620.30">
    <property type="match status" value="1"/>
</dbReference>
<evidence type="ECO:0000259" key="2">
    <source>
        <dbReference type="SMART" id="SM00460"/>
    </source>
</evidence>
<evidence type="ECO:0000313" key="4">
    <source>
        <dbReference type="Proteomes" id="UP001595916"/>
    </source>
</evidence>
<name>A0ABV9QI23_9FIRM</name>
<gene>
    <name evidence="3" type="ORF">ACFO4R_01040</name>
</gene>
<comment type="caution">
    <text evidence="3">The sequence shown here is derived from an EMBL/GenBank/DDBJ whole genome shotgun (WGS) entry which is preliminary data.</text>
</comment>
<dbReference type="InterPro" id="IPR038765">
    <property type="entry name" value="Papain-like_cys_pep_sf"/>
</dbReference>
<dbReference type="InterPro" id="IPR009459">
    <property type="entry name" value="MucBP_dom"/>
</dbReference>
<dbReference type="Proteomes" id="UP001595916">
    <property type="component" value="Unassembled WGS sequence"/>
</dbReference>
<dbReference type="Gene3D" id="3.10.20.320">
    <property type="entry name" value="Putative peptidoglycan bound protein (lpxtg motif)"/>
    <property type="match status" value="2"/>
</dbReference>
<dbReference type="Gene3D" id="1.20.120.1850">
    <property type="entry name" value="Ebh helix bundles repeating unit (S and A modules)"/>
    <property type="match status" value="1"/>
</dbReference>
<organism evidence="3 4">
    <name type="scientific">Filifactor villosus</name>
    <dbReference type="NCBI Taxonomy" id="29374"/>
    <lineage>
        <taxon>Bacteria</taxon>
        <taxon>Bacillati</taxon>
        <taxon>Bacillota</taxon>
        <taxon>Clostridia</taxon>
        <taxon>Peptostreptococcales</taxon>
        <taxon>Filifactoraceae</taxon>
        <taxon>Filifactor</taxon>
    </lineage>
</organism>
<keyword evidence="4" id="KW-1185">Reference proteome</keyword>
<sequence length="887" mass="102040">MNTRNKWLLRAQSLFLVLTILSSLLVFDVDKAFAEERPVAPSSAQTLKSIPVAVPVPEQKVQVLYEVKYINEADGTNVSYPVKKLAFSGDVVTEKASNIKGYELISDAEQTLTLKAEGNEPIVFRYRAVDSEALIALKTLTKEKIDNLKKAPLYEKNAYKADVDKALTEKEVNDLFEEIKKIDETTKVQVKYQVKYVDKDTRKEISRTVTKIAFADEVITEKATSVKGYVALENTKTATLVVGENEIVFEYEKEQVAPKKVQVKYQIKYVDQDGKEISRTITKIDFSGNTVTEKASNLKGYELVSEASKTLVLKAEGNEPIVFRYRAVDSEALNTLKTLTKEKIDNLKKAPLYEKNAYKAAVDKALTEKEVNDLFEEIKKIDEATKVQVRYQIKYVDQDGKEIGRTITKIDFVGNTVTEKADVFKGYELTSEPVKTIVLQPKNNDPVVFEYRAVADDALNKLKEDTKRNIDKLEKVSFDVKEAYKQKVDQATDEKQVNDLFEEIKKLNESAKPQVEYRVRYVNKDGEEIAPTATKSGHEGQEITEEAIDIDKYIKPEETTKSLILVAVENEIIFEYEKTDEIKTLKEFIREKADPNKELTYSDINFAGRPEELKEYIIKSVYRRKLAIVFYATEKDVDQAYWELWNKTTEAGLLRLARYWTGRDSVRGEETDTPGVYKYAIGITYHISPEQMIQSEDKVDEIIAKYDLTNKTDFQKAKIIHDYLTKYPTPNTGRNEWGYNVYNHSSVLLGNVGLCEGYAIAYNRIAERAGLESKFVGGILIPYYNPKTKKAYIEKVISQMQTEVFDKRLNHAWNQVKIDGKWYHLDSYHAAYFYRSDIPEERTQVYSVFLKSEKFLWKDLENRIWNNKFTEESLENYKGSFKLEKDI</sequence>
<accession>A0ABV9QI23</accession>
<dbReference type="SUPFAM" id="SSF54001">
    <property type="entry name" value="Cysteine proteinases"/>
    <property type="match status" value="1"/>
</dbReference>
<feature type="domain" description="Transglutaminase-like" evidence="2">
    <location>
        <begin position="747"/>
        <end position="829"/>
    </location>
</feature>
<dbReference type="Pfam" id="PF06458">
    <property type="entry name" value="MucBP"/>
    <property type="match status" value="4"/>
</dbReference>
<protein>
    <submittedName>
        <fullName evidence="3">MucBP domain-containing protein</fullName>
    </submittedName>
</protein>